<dbReference type="InterPro" id="IPR027471">
    <property type="entry name" value="YbeD-like_sf"/>
</dbReference>
<dbReference type="PANTHER" id="PTHR38036">
    <property type="entry name" value="UPF0250 PROTEIN YBED"/>
    <property type="match status" value="1"/>
</dbReference>
<dbReference type="Gene3D" id="3.30.70.260">
    <property type="match status" value="1"/>
</dbReference>
<dbReference type="PANTHER" id="PTHR38036:SF1">
    <property type="entry name" value="UPF0250 PROTEIN YBED"/>
    <property type="match status" value="1"/>
</dbReference>
<dbReference type="OrthoDB" id="9793424at2"/>
<gene>
    <name evidence="3" type="ORF">CEG14_24725</name>
</gene>
<sequence>MMNIPPEESLIEYPSDFPIKVMGKQHPEFAQTLTAVVLEHDPGFDPASVEMRPSKGGNYLGLTFTVRATSREQLDALYRALHGHPMVSIVL</sequence>
<proteinExistence type="inferred from homology"/>
<dbReference type="EMBL" id="NEVL01000007">
    <property type="protein sequence ID" value="OZI28123.1"/>
    <property type="molecule type" value="Genomic_DNA"/>
</dbReference>
<dbReference type="Proteomes" id="UP000217005">
    <property type="component" value="Unassembled WGS sequence"/>
</dbReference>
<name>A0A261RV08_9BORD</name>
<dbReference type="SUPFAM" id="SSF117991">
    <property type="entry name" value="YbeD/HP0495-like"/>
    <property type="match status" value="1"/>
</dbReference>
<accession>A0A261RV08</accession>
<dbReference type="AlphaFoldDB" id="A0A261RV08"/>
<evidence type="ECO:0000313" key="4">
    <source>
        <dbReference type="Proteomes" id="UP000217005"/>
    </source>
</evidence>
<dbReference type="Pfam" id="PF04359">
    <property type="entry name" value="DUF493"/>
    <property type="match status" value="1"/>
</dbReference>
<protein>
    <recommendedName>
        <fullName evidence="2">UPF0250 protein CEG14_24725</fullName>
    </recommendedName>
</protein>
<evidence type="ECO:0000256" key="1">
    <source>
        <dbReference type="ARBA" id="ARBA00008460"/>
    </source>
</evidence>
<dbReference type="HAMAP" id="MF_00659">
    <property type="entry name" value="UPF0250"/>
    <property type="match status" value="1"/>
</dbReference>
<comment type="similarity">
    <text evidence="1 2">Belongs to the UPF0250 family.</text>
</comment>
<evidence type="ECO:0000313" key="3">
    <source>
        <dbReference type="EMBL" id="OZI28123.1"/>
    </source>
</evidence>
<dbReference type="RefSeq" id="WP_094829076.1">
    <property type="nucleotide sequence ID" value="NZ_NEVL01000007.1"/>
</dbReference>
<organism evidence="3 4">
    <name type="scientific">Bordetella genomosp. 1</name>
    <dbReference type="NCBI Taxonomy" id="1395607"/>
    <lineage>
        <taxon>Bacteria</taxon>
        <taxon>Pseudomonadati</taxon>
        <taxon>Pseudomonadota</taxon>
        <taxon>Betaproteobacteria</taxon>
        <taxon>Burkholderiales</taxon>
        <taxon>Alcaligenaceae</taxon>
        <taxon>Bordetella</taxon>
    </lineage>
</organism>
<comment type="caution">
    <text evidence="3">The sequence shown here is derived from an EMBL/GenBank/DDBJ whole genome shotgun (WGS) entry which is preliminary data.</text>
</comment>
<reference evidence="3 4" key="1">
    <citation type="submission" date="2017-05" db="EMBL/GenBank/DDBJ databases">
        <title>Complete and WGS of Bordetella genogroups.</title>
        <authorList>
            <person name="Spilker T."/>
            <person name="LiPuma J."/>
        </authorList>
    </citation>
    <scope>NUCLEOTIDE SEQUENCE [LARGE SCALE GENOMIC DNA]</scope>
    <source>
        <strain evidence="3 4">AU17610</strain>
    </source>
</reference>
<dbReference type="NCBIfam" id="NF002533">
    <property type="entry name" value="PRK02047.1"/>
    <property type="match status" value="1"/>
</dbReference>
<dbReference type="InterPro" id="IPR007454">
    <property type="entry name" value="UPF0250_YbeD-like"/>
</dbReference>
<evidence type="ECO:0000256" key="2">
    <source>
        <dbReference type="HAMAP-Rule" id="MF_00659"/>
    </source>
</evidence>